<dbReference type="PANTHER" id="PTHR42897">
    <property type="entry name" value="PYRUVATE SYNTHASE SUBUNIT PORB"/>
    <property type="match status" value="1"/>
</dbReference>
<evidence type="ECO:0000256" key="1">
    <source>
        <dbReference type="ARBA" id="ARBA00023002"/>
    </source>
</evidence>
<organism evidence="3 4">
    <name type="scientific">Tectimicrobiota bacterium</name>
    <dbReference type="NCBI Taxonomy" id="2528274"/>
    <lineage>
        <taxon>Bacteria</taxon>
        <taxon>Pseudomonadati</taxon>
        <taxon>Nitrospinota/Tectimicrobiota group</taxon>
        <taxon>Candidatus Tectimicrobiota</taxon>
    </lineage>
</organism>
<dbReference type="Proteomes" id="UP000712673">
    <property type="component" value="Unassembled WGS sequence"/>
</dbReference>
<dbReference type="Pfam" id="PF02775">
    <property type="entry name" value="TPP_enzyme_C"/>
    <property type="match status" value="1"/>
</dbReference>
<feature type="domain" description="Thiamine pyrophosphate enzyme TPP-binding" evidence="2">
    <location>
        <begin position="2"/>
        <end position="84"/>
    </location>
</feature>
<comment type="caution">
    <text evidence="3">The sequence shown here is derived from an EMBL/GenBank/DDBJ whole genome shotgun (WGS) entry which is preliminary data.</text>
</comment>
<reference evidence="3" key="1">
    <citation type="submission" date="2019-03" db="EMBL/GenBank/DDBJ databases">
        <title>Lake Tanganyika Metagenome-Assembled Genomes (MAGs).</title>
        <authorList>
            <person name="Tran P."/>
        </authorList>
    </citation>
    <scope>NUCLEOTIDE SEQUENCE</scope>
    <source>
        <strain evidence="3">K_DeepCast_65m_m2_066</strain>
    </source>
</reference>
<dbReference type="GO" id="GO:0044281">
    <property type="term" value="P:small molecule metabolic process"/>
    <property type="evidence" value="ECO:0007669"/>
    <property type="project" value="UniProtKB-ARBA"/>
</dbReference>
<dbReference type="GO" id="GO:0016491">
    <property type="term" value="F:oxidoreductase activity"/>
    <property type="evidence" value="ECO:0007669"/>
    <property type="project" value="UniProtKB-KW"/>
</dbReference>
<sequence length="173" mass="18978">GCFTLLATFPYTPFKSSWLYTSMASAAAGAQGIRDALDVLMARGKMAPTDDVQVVVVAGDGSTYDMGLAATSGALFRGLDLLFIAHAPCPTGWLYDPERTAEYARLAVETGIFALKEAVDGAVTHTYKPRRRRPVEDYLRGQGRYRHLFEPEPDTTALGHIQRQLDEYWAAVS</sequence>
<feature type="non-terminal residue" evidence="3">
    <location>
        <position position="1"/>
    </location>
</feature>
<dbReference type="InterPro" id="IPR011766">
    <property type="entry name" value="TPP_enzyme_TPP-bd"/>
</dbReference>
<dbReference type="AlphaFoldDB" id="A0A937W764"/>
<keyword evidence="1" id="KW-0560">Oxidoreductase</keyword>
<evidence type="ECO:0000313" key="4">
    <source>
        <dbReference type="Proteomes" id="UP000712673"/>
    </source>
</evidence>
<dbReference type="EMBL" id="VGLS01001022">
    <property type="protein sequence ID" value="MBM3226719.1"/>
    <property type="molecule type" value="Genomic_DNA"/>
</dbReference>
<evidence type="ECO:0000259" key="2">
    <source>
        <dbReference type="Pfam" id="PF02775"/>
    </source>
</evidence>
<dbReference type="PANTHER" id="PTHR42897:SF2">
    <property type="entry name" value="PYRUVATE SYNTHASE SUBUNIT PORB"/>
    <property type="match status" value="1"/>
</dbReference>
<dbReference type="InterPro" id="IPR029061">
    <property type="entry name" value="THDP-binding"/>
</dbReference>
<dbReference type="Gene3D" id="3.40.50.970">
    <property type="match status" value="1"/>
</dbReference>
<accession>A0A937W764</accession>
<keyword evidence="3" id="KW-0670">Pyruvate</keyword>
<dbReference type="InterPro" id="IPR051479">
    <property type="entry name" value="PorB-like"/>
</dbReference>
<proteinExistence type="predicted"/>
<evidence type="ECO:0000313" key="3">
    <source>
        <dbReference type="EMBL" id="MBM3226719.1"/>
    </source>
</evidence>
<protein>
    <submittedName>
        <fullName evidence="3">Pyruvate synthase</fullName>
    </submittedName>
</protein>
<gene>
    <name evidence="3" type="ORF">FJZ47_23390</name>
</gene>
<name>A0A937W764_UNCTE</name>
<dbReference type="GO" id="GO:0030976">
    <property type="term" value="F:thiamine pyrophosphate binding"/>
    <property type="evidence" value="ECO:0007669"/>
    <property type="project" value="InterPro"/>
</dbReference>
<dbReference type="SUPFAM" id="SSF52518">
    <property type="entry name" value="Thiamin diphosphate-binding fold (THDP-binding)"/>
    <property type="match status" value="2"/>
</dbReference>